<gene>
    <name evidence="1" type="ORF">PORCRE_879</name>
</gene>
<reference evidence="1 2" key="2">
    <citation type="journal article" date="2013" name="Genome Announc.">
        <title>Draft Genome Sequences of Porphyromonas crevioricanis JCM 15906T and Porphyromonas cansulci JCM 13913T Isolated from a Canine Oral Cavity.</title>
        <authorList>
            <person name="Sakamoto M."/>
            <person name="Tanaka N."/>
            <person name="Shiwa Y."/>
            <person name="Yoshikawa H."/>
            <person name="Ohkuma M."/>
        </authorList>
    </citation>
    <scope>NUCLEOTIDE SEQUENCE [LARGE SCALE GENOMIC DNA]</scope>
    <source>
        <strain evidence="1 2">JCM 15906</strain>
    </source>
</reference>
<accession>T1DS99</accession>
<sequence>MSCKGLVSGKLIGIETISPDGTAYFQNRYCSFRKLHCMLF</sequence>
<comment type="caution">
    <text evidence="1">The sequence shown here is derived from an EMBL/GenBank/DDBJ whole genome shotgun (WGS) entry which is preliminary data.</text>
</comment>
<organism evidence="1 2">
    <name type="scientific">Porphyromonas crevioricanis JCM 15906</name>
    <dbReference type="NCBI Taxonomy" id="1305617"/>
    <lineage>
        <taxon>Bacteria</taxon>
        <taxon>Pseudomonadati</taxon>
        <taxon>Bacteroidota</taxon>
        <taxon>Bacteroidia</taxon>
        <taxon>Bacteroidales</taxon>
        <taxon>Porphyromonadaceae</taxon>
        <taxon>Porphyromonas</taxon>
    </lineage>
</organism>
<reference evidence="2" key="1">
    <citation type="journal article" date="2013" name="Genome">
        <title>Draft Genome Sequences of Porphyromonas crevioricanis JCM 15906T and Porphyromonas cansulci JCM 13913T Isolated from a Canine Oral Cavity.</title>
        <authorList>
            <person name="Sakamoto M."/>
            <person name="Tanaka N."/>
            <person name="Shiwa Y."/>
            <person name="Yoshikawa H."/>
            <person name="Ohkuma M."/>
        </authorList>
    </citation>
    <scope>NUCLEOTIDE SEQUENCE [LARGE SCALE GENOMIC DNA]</scope>
    <source>
        <strain evidence="2">JCM 15906</strain>
    </source>
</reference>
<evidence type="ECO:0000313" key="1">
    <source>
        <dbReference type="EMBL" id="GAD05179.1"/>
    </source>
</evidence>
<proteinExistence type="predicted"/>
<dbReference type="EMBL" id="BAOU01000021">
    <property type="protein sequence ID" value="GAD05179.1"/>
    <property type="molecule type" value="Genomic_DNA"/>
</dbReference>
<evidence type="ECO:0000313" key="2">
    <source>
        <dbReference type="Proteomes" id="UP000018031"/>
    </source>
</evidence>
<dbReference type="AlphaFoldDB" id="T1DS99"/>
<name>T1DS99_9PORP</name>
<protein>
    <submittedName>
        <fullName evidence="1">Uncharacterized protein</fullName>
    </submittedName>
</protein>
<dbReference type="Proteomes" id="UP000018031">
    <property type="component" value="Unassembled WGS sequence"/>
</dbReference>